<keyword evidence="2" id="KW-0456">Lyase</keyword>
<evidence type="ECO:0000313" key="3">
    <source>
        <dbReference type="EMBL" id="GMA21156.1"/>
    </source>
</evidence>
<evidence type="ECO:0000256" key="1">
    <source>
        <dbReference type="ARBA" id="ARBA00022723"/>
    </source>
</evidence>
<evidence type="ECO:0000313" key="4">
    <source>
        <dbReference type="Proteomes" id="UP001157109"/>
    </source>
</evidence>
<dbReference type="Gene3D" id="3.40.50.1400">
    <property type="match status" value="2"/>
</dbReference>
<dbReference type="InterPro" id="IPR002762">
    <property type="entry name" value="CbiX-like"/>
</dbReference>
<dbReference type="InterPro" id="IPR050963">
    <property type="entry name" value="Sirohydro_Cobaltochel/CbiX"/>
</dbReference>
<gene>
    <name evidence="3" type="ORF">GCM10025862_31770</name>
</gene>
<proteinExistence type="predicted"/>
<dbReference type="Proteomes" id="UP001157109">
    <property type="component" value="Unassembled WGS sequence"/>
</dbReference>
<sequence length="216" mass="22616">MRAARPGTDVRLAYLEQREPLLDTVIGELDGPFVIVPLLLISAFHARHDLPSRAAAAVEARESWGGLRIAEVLGSAPGLIDLLADRAASLHDEHGCDSYVLVAPGSSDPDANAFVVTVSGRLAERLGRPVKAGFVTWQPTVADGIRALRSGSSGGGDHPGARTIGLLPWFLAPGLLWDRGLAAAAELGVTAAAEPLADEDTVAEIVLERLEAATRP</sequence>
<keyword evidence="1" id="KW-0479">Metal-binding</keyword>
<keyword evidence="4" id="KW-1185">Reference proteome</keyword>
<accession>A0ABQ6HRZ9</accession>
<organism evidence="3 4">
    <name type="scientific">Arsenicicoccus piscis</name>
    <dbReference type="NCBI Taxonomy" id="673954"/>
    <lineage>
        <taxon>Bacteria</taxon>
        <taxon>Bacillati</taxon>
        <taxon>Actinomycetota</taxon>
        <taxon>Actinomycetes</taxon>
        <taxon>Micrococcales</taxon>
        <taxon>Intrasporangiaceae</taxon>
        <taxon>Arsenicicoccus</taxon>
    </lineage>
</organism>
<dbReference type="SUPFAM" id="SSF53800">
    <property type="entry name" value="Chelatase"/>
    <property type="match status" value="1"/>
</dbReference>
<dbReference type="Pfam" id="PF01903">
    <property type="entry name" value="CbiX"/>
    <property type="match status" value="2"/>
</dbReference>
<evidence type="ECO:0000256" key="2">
    <source>
        <dbReference type="ARBA" id="ARBA00023239"/>
    </source>
</evidence>
<name>A0ABQ6HRZ9_9MICO</name>
<reference evidence="4" key="1">
    <citation type="journal article" date="2019" name="Int. J. Syst. Evol. Microbiol.">
        <title>The Global Catalogue of Microorganisms (GCM) 10K type strain sequencing project: providing services to taxonomists for standard genome sequencing and annotation.</title>
        <authorList>
            <consortium name="The Broad Institute Genomics Platform"/>
            <consortium name="The Broad Institute Genome Sequencing Center for Infectious Disease"/>
            <person name="Wu L."/>
            <person name="Ma J."/>
        </authorList>
    </citation>
    <scope>NUCLEOTIDE SEQUENCE [LARGE SCALE GENOMIC DNA]</scope>
    <source>
        <strain evidence="4">NBRC 105830</strain>
    </source>
</reference>
<dbReference type="EMBL" id="BSUJ01000001">
    <property type="protein sequence ID" value="GMA21156.1"/>
    <property type="molecule type" value="Genomic_DNA"/>
</dbReference>
<dbReference type="PANTHER" id="PTHR33542">
    <property type="entry name" value="SIROHYDROCHLORIN FERROCHELATASE, CHLOROPLASTIC"/>
    <property type="match status" value="1"/>
</dbReference>
<protein>
    <submittedName>
        <fullName evidence="3">Cobalamin biosynthesis protein</fullName>
    </submittedName>
</protein>
<comment type="caution">
    <text evidence="3">The sequence shown here is derived from an EMBL/GenBank/DDBJ whole genome shotgun (WGS) entry which is preliminary data.</text>
</comment>
<dbReference type="PANTHER" id="PTHR33542:SF5">
    <property type="entry name" value="FERROCHELATASE CHE1"/>
    <property type="match status" value="1"/>
</dbReference>